<dbReference type="AlphaFoldDB" id="D1PPL6"/>
<gene>
    <name evidence="1" type="ORF">SUBVAR_06333</name>
</gene>
<comment type="caution">
    <text evidence="1">The sequence shown here is derived from an EMBL/GenBank/DDBJ whole genome shotgun (WGS) entry which is preliminary data.</text>
</comment>
<proteinExistence type="predicted"/>
<dbReference type="HOGENOM" id="CLU_3240519_0_0_9"/>
<reference evidence="1" key="1">
    <citation type="submission" date="2009-12" db="EMBL/GenBank/DDBJ databases">
        <authorList>
            <person name="Weinstock G."/>
            <person name="Sodergren E."/>
            <person name="Clifton S."/>
            <person name="Fulton L."/>
            <person name="Fulton B."/>
            <person name="Courtney L."/>
            <person name="Fronick C."/>
            <person name="Harrison M."/>
            <person name="Strong C."/>
            <person name="Farmer C."/>
            <person name="Delahaunty K."/>
            <person name="Markovic C."/>
            <person name="Hall O."/>
            <person name="Minx P."/>
            <person name="Tomlinson C."/>
            <person name="Mitreva M."/>
            <person name="Nelson J."/>
            <person name="Hou S."/>
            <person name="Wollam A."/>
            <person name="Pepin K.H."/>
            <person name="Johnson M."/>
            <person name="Bhonagiri V."/>
            <person name="Nash W.E."/>
            <person name="Warren W."/>
            <person name="Chinwalla A."/>
            <person name="Mardis E.R."/>
            <person name="Wilson R.K."/>
        </authorList>
    </citation>
    <scope>NUCLEOTIDE SEQUENCE [LARGE SCALE GENOMIC DNA]</scope>
    <source>
        <strain evidence="1">DSM 15176</strain>
    </source>
</reference>
<dbReference type="Proteomes" id="UP000003438">
    <property type="component" value="Unassembled WGS sequence"/>
</dbReference>
<dbReference type="EMBL" id="ACBY02000027">
    <property type="protein sequence ID" value="EFB75360.1"/>
    <property type="molecule type" value="Genomic_DNA"/>
</dbReference>
<sequence length="43" mass="4815">MSKSKKYIVIMMINCLKMIFPANDVKTNGKTKNDVNARKAPTA</sequence>
<organism evidence="1 2">
    <name type="scientific">Subdoligranulum variabile DSM 15176</name>
    <dbReference type="NCBI Taxonomy" id="411471"/>
    <lineage>
        <taxon>Bacteria</taxon>
        <taxon>Bacillati</taxon>
        <taxon>Bacillota</taxon>
        <taxon>Clostridia</taxon>
        <taxon>Eubacteriales</taxon>
        <taxon>Oscillospiraceae</taxon>
        <taxon>Subdoligranulum</taxon>
    </lineage>
</organism>
<evidence type="ECO:0000313" key="2">
    <source>
        <dbReference type="Proteomes" id="UP000003438"/>
    </source>
</evidence>
<protein>
    <submittedName>
        <fullName evidence="1">Uncharacterized protein</fullName>
    </submittedName>
</protein>
<keyword evidence="2" id="KW-1185">Reference proteome</keyword>
<name>D1PPL6_9FIRM</name>
<accession>D1PPL6</accession>
<evidence type="ECO:0000313" key="1">
    <source>
        <dbReference type="EMBL" id="EFB75360.1"/>
    </source>
</evidence>